<dbReference type="GO" id="GO:0008360">
    <property type="term" value="P:regulation of cell shape"/>
    <property type="evidence" value="ECO:0007669"/>
    <property type="project" value="UniProtKB-KW"/>
</dbReference>
<evidence type="ECO:0000313" key="16">
    <source>
        <dbReference type="Proteomes" id="UP000177967"/>
    </source>
</evidence>
<dbReference type="InterPro" id="IPR050068">
    <property type="entry name" value="MurA_subfamily"/>
</dbReference>
<organism evidence="15 16">
    <name type="scientific">Candidatus Blackburnbacteria bacterium RIFCSPHIGHO2_01_FULL_43_15b</name>
    <dbReference type="NCBI Taxonomy" id="1797513"/>
    <lineage>
        <taxon>Bacteria</taxon>
        <taxon>Candidatus Blackburniibacteriota</taxon>
    </lineage>
</organism>
<reference evidence="15 16" key="1">
    <citation type="journal article" date="2016" name="Nat. Commun.">
        <title>Thousands of microbial genomes shed light on interconnected biogeochemical processes in an aquifer system.</title>
        <authorList>
            <person name="Anantharaman K."/>
            <person name="Brown C.T."/>
            <person name="Hug L.A."/>
            <person name="Sharon I."/>
            <person name="Castelle C.J."/>
            <person name="Probst A.J."/>
            <person name="Thomas B.C."/>
            <person name="Singh A."/>
            <person name="Wilkins M.J."/>
            <person name="Karaoz U."/>
            <person name="Brodie E.L."/>
            <person name="Williams K.H."/>
            <person name="Hubbard S.S."/>
            <person name="Banfield J.F."/>
        </authorList>
    </citation>
    <scope>NUCLEOTIDE SEQUENCE [LARGE SCALE GENOMIC DNA]</scope>
</reference>
<keyword evidence="13" id="KW-0040">ANK repeat</keyword>
<dbReference type="GO" id="GO:0008760">
    <property type="term" value="F:UDP-N-acetylglucosamine 1-carboxyvinyltransferase activity"/>
    <property type="evidence" value="ECO:0007669"/>
    <property type="project" value="UniProtKB-UniRule"/>
</dbReference>
<evidence type="ECO:0000256" key="6">
    <source>
        <dbReference type="ARBA" id="ARBA00022960"/>
    </source>
</evidence>
<comment type="subcellular location">
    <subcellularLocation>
        <location evidence="1 12">Cytoplasm</location>
    </subcellularLocation>
</comment>
<comment type="caution">
    <text evidence="15">The sequence shown here is derived from an EMBL/GenBank/DDBJ whole genome shotgun (WGS) entry which is preliminary data.</text>
</comment>
<name>A0A1G1V1N5_9BACT</name>
<dbReference type="EC" id="2.5.1.7" evidence="12"/>
<dbReference type="InterPro" id="IPR002110">
    <property type="entry name" value="Ankyrin_rpt"/>
</dbReference>
<dbReference type="PROSITE" id="PS50088">
    <property type="entry name" value="ANK_REPEAT"/>
    <property type="match status" value="1"/>
</dbReference>
<dbReference type="GO" id="GO:0051301">
    <property type="term" value="P:cell division"/>
    <property type="evidence" value="ECO:0007669"/>
    <property type="project" value="UniProtKB-KW"/>
</dbReference>
<comment type="pathway">
    <text evidence="2 12">Cell wall biogenesis; peptidoglycan biosynthesis.</text>
</comment>
<dbReference type="InterPro" id="IPR001986">
    <property type="entry name" value="Enolpyruvate_Tfrase_dom"/>
</dbReference>
<feature type="modified residue" description="2-(S-cysteinyl)pyruvic acid O-phosphothioketal" evidence="12">
    <location>
        <position position="123"/>
    </location>
</feature>
<gene>
    <name evidence="12" type="primary">murA</name>
    <name evidence="15" type="ORF">A2782_00200</name>
</gene>
<feature type="active site" description="Proton donor" evidence="12">
    <location>
        <position position="123"/>
    </location>
</feature>
<evidence type="ECO:0000256" key="12">
    <source>
        <dbReference type="HAMAP-Rule" id="MF_00111"/>
    </source>
</evidence>
<evidence type="ECO:0000256" key="7">
    <source>
        <dbReference type="ARBA" id="ARBA00022984"/>
    </source>
</evidence>
<feature type="repeat" description="ANK" evidence="13">
    <location>
        <begin position="184"/>
        <end position="217"/>
    </location>
</feature>
<dbReference type="InterPro" id="IPR005750">
    <property type="entry name" value="UDP_GlcNAc_COvinyl_MurA"/>
</dbReference>
<comment type="similarity">
    <text evidence="10 12">Belongs to the EPSP synthase family. MurA subfamily.</text>
</comment>
<evidence type="ECO:0000256" key="11">
    <source>
        <dbReference type="ARBA" id="ARBA00047527"/>
    </source>
</evidence>
<evidence type="ECO:0000256" key="13">
    <source>
        <dbReference type="PROSITE-ProRule" id="PRU00023"/>
    </source>
</evidence>
<dbReference type="GO" id="GO:0005737">
    <property type="term" value="C:cytoplasm"/>
    <property type="evidence" value="ECO:0007669"/>
    <property type="project" value="UniProtKB-SubCell"/>
</dbReference>
<comment type="catalytic activity">
    <reaction evidence="11 12">
        <text>phosphoenolpyruvate + UDP-N-acetyl-alpha-D-glucosamine = UDP-N-acetyl-3-O-(1-carboxyvinyl)-alpha-D-glucosamine + phosphate</text>
        <dbReference type="Rhea" id="RHEA:18681"/>
        <dbReference type="ChEBI" id="CHEBI:43474"/>
        <dbReference type="ChEBI" id="CHEBI:57705"/>
        <dbReference type="ChEBI" id="CHEBI:58702"/>
        <dbReference type="ChEBI" id="CHEBI:68483"/>
        <dbReference type="EC" id="2.5.1.7"/>
    </reaction>
</comment>
<dbReference type="CDD" id="cd01555">
    <property type="entry name" value="UdpNAET"/>
    <property type="match status" value="1"/>
</dbReference>
<protein>
    <recommendedName>
        <fullName evidence="12">UDP-N-acetylglucosamine 1-carboxyvinyltransferase</fullName>
        <ecNumber evidence="12">2.5.1.7</ecNumber>
    </recommendedName>
    <alternativeName>
        <fullName evidence="12">Enoylpyruvate transferase</fullName>
    </alternativeName>
    <alternativeName>
        <fullName evidence="12">UDP-N-acetylglucosamine enolpyruvyl transferase</fullName>
        <shortName evidence="12">EPT</shortName>
    </alternativeName>
</protein>
<evidence type="ECO:0000256" key="8">
    <source>
        <dbReference type="ARBA" id="ARBA00023306"/>
    </source>
</evidence>
<keyword evidence="7 12" id="KW-0573">Peptidoglycan synthesis</keyword>
<evidence type="ECO:0000256" key="10">
    <source>
        <dbReference type="ARBA" id="ARBA00038367"/>
    </source>
</evidence>
<evidence type="ECO:0000256" key="5">
    <source>
        <dbReference type="ARBA" id="ARBA00022679"/>
    </source>
</evidence>
<keyword evidence="9 12" id="KW-0961">Cell wall biogenesis/degradation</keyword>
<keyword evidence="12" id="KW-0670">Pyruvate</keyword>
<comment type="caution">
    <text evidence="12">Lacks conserved residue(s) required for the propagation of feature annotation.</text>
</comment>
<feature type="binding site" evidence="12">
    <location>
        <begin position="25"/>
        <end position="26"/>
    </location>
    <ligand>
        <name>phosphoenolpyruvate</name>
        <dbReference type="ChEBI" id="CHEBI:58702"/>
    </ligand>
</feature>
<dbReference type="Pfam" id="PF00275">
    <property type="entry name" value="EPSP_synthase"/>
    <property type="match status" value="1"/>
</dbReference>
<keyword evidence="4 12" id="KW-0132">Cell division</keyword>
<evidence type="ECO:0000256" key="2">
    <source>
        <dbReference type="ARBA" id="ARBA00004752"/>
    </source>
</evidence>
<evidence type="ECO:0000259" key="14">
    <source>
        <dbReference type="Pfam" id="PF00275"/>
    </source>
</evidence>
<dbReference type="Gene3D" id="3.65.10.10">
    <property type="entry name" value="Enolpyruvate transferase domain"/>
    <property type="match status" value="2"/>
</dbReference>
<evidence type="ECO:0000256" key="1">
    <source>
        <dbReference type="ARBA" id="ARBA00004496"/>
    </source>
</evidence>
<evidence type="ECO:0000256" key="4">
    <source>
        <dbReference type="ARBA" id="ARBA00022618"/>
    </source>
</evidence>
<feature type="binding site" evidence="12">
    <location>
        <position position="333"/>
    </location>
    <ligand>
        <name>UDP-N-acetyl-alpha-D-glucosamine</name>
        <dbReference type="ChEBI" id="CHEBI:57705"/>
    </ligand>
</feature>
<evidence type="ECO:0000313" key="15">
    <source>
        <dbReference type="EMBL" id="OGY09300.1"/>
    </source>
</evidence>
<evidence type="ECO:0000256" key="9">
    <source>
        <dbReference type="ARBA" id="ARBA00023316"/>
    </source>
</evidence>
<evidence type="ECO:0000256" key="3">
    <source>
        <dbReference type="ARBA" id="ARBA00022490"/>
    </source>
</evidence>
<dbReference type="PANTHER" id="PTHR43783:SF1">
    <property type="entry name" value="UDP-N-ACETYLGLUCOSAMINE 1-CARBOXYVINYLTRANSFERASE"/>
    <property type="match status" value="1"/>
</dbReference>
<dbReference type="HAMAP" id="MF_00111">
    <property type="entry name" value="MurA"/>
    <property type="match status" value="1"/>
</dbReference>
<sequence>MENTDVLKIKGGMPLNGEVAVYGAKNAVSKILVAALLTDKECVLRNASYVVDTELMMNILTSLGAEVEDDRTNRTIRVASRNIHGMADAKFHEVVGKSRVPILLCGPLLSRMGEAVIPALGGCVIGDRPVDFHIAALRKLGAEVEEKSDGIYFKAKKLVGCPIRLDYPSVGATEQVLLSAVFAEGATELSNAAIEPEIQDLVSVLNQMGADITLSERTYIVRGVQKLHGFNHCTIPDRLEVASWACVAAATNGNIFVRNANPLPMRAFLEKFKEVGGEFAIKDDGIGFWRGEQELRPIKIETDVYPGFATDWQQPFTVLLTQSMGESIVHETVYENRFGYTTALNQMGANIELIEECRGTLCRFNGNYFHTALIYGPTPFVAQEIEVPDLRGGFSYVIAALIAKGVTEISNVKLLKRGYENFVEKLSCLGAEIVDDLPLPPATMDL</sequence>
<dbReference type="Proteomes" id="UP000177967">
    <property type="component" value="Unassembled WGS sequence"/>
</dbReference>
<dbReference type="PANTHER" id="PTHR43783">
    <property type="entry name" value="UDP-N-ACETYLGLUCOSAMINE 1-CARBOXYVINYLTRANSFERASE"/>
    <property type="match status" value="1"/>
</dbReference>
<dbReference type="NCBIfam" id="TIGR01072">
    <property type="entry name" value="murA"/>
    <property type="match status" value="1"/>
</dbReference>
<dbReference type="InterPro" id="IPR013792">
    <property type="entry name" value="RNA3'P_cycl/enolpyr_Trfase_a/b"/>
</dbReference>
<comment type="function">
    <text evidence="12">Cell wall formation. Adds enolpyruvyl to UDP-N-acetylglucosamine.</text>
</comment>
<proteinExistence type="inferred from homology"/>
<dbReference type="GO" id="GO:0019277">
    <property type="term" value="P:UDP-N-acetylgalactosamine biosynthetic process"/>
    <property type="evidence" value="ECO:0007669"/>
    <property type="project" value="InterPro"/>
</dbReference>
<keyword evidence="6 12" id="KW-0133">Cell shape</keyword>
<feature type="domain" description="Enolpyruvate transferase" evidence="14">
    <location>
        <begin position="10"/>
        <end position="426"/>
    </location>
</feature>
<dbReference type="STRING" id="1797513.A2782_00200"/>
<dbReference type="UniPathway" id="UPA00219"/>
<dbReference type="InterPro" id="IPR036968">
    <property type="entry name" value="Enolpyruvate_Tfrase_sf"/>
</dbReference>
<dbReference type="GO" id="GO:0009252">
    <property type="term" value="P:peptidoglycan biosynthetic process"/>
    <property type="evidence" value="ECO:0007669"/>
    <property type="project" value="UniProtKB-UniRule"/>
</dbReference>
<dbReference type="SUPFAM" id="SSF55205">
    <property type="entry name" value="EPT/RTPC-like"/>
    <property type="match status" value="1"/>
</dbReference>
<keyword evidence="3 12" id="KW-0963">Cytoplasm</keyword>
<dbReference type="NCBIfam" id="NF006873">
    <property type="entry name" value="PRK09369.1"/>
    <property type="match status" value="1"/>
</dbReference>
<dbReference type="EMBL" id="MHBW01000012">
    <property type="protein sequence ID" value="OGY09300.1"/>
    <property type="molecule type" value="Genomic_DNA"/>
</dbReference>
<dbReference type="AlphaFoldDB" id="A0A1G1V1N5"/>
<keyword evidence="5 12" id="KW-0808">Transferase</keyword>
<keyword evidence="8 12" id="KW-0131">Cell cycle</keyword>
<dbReference type="GO" id="GO:0071555">
    <property type="term" value="P:cell wall organization"/>
    <property type="evidence" value="ECO:0007669"/>
    <property type="project" value="UniProtKB-KW"/>
</dbReference>
<feature type="binding site" evidence="12">
    <location>
        <position position="99"/>
    </location>
    <ligand>
        <name>UDP-N-acetyl-alpha-D-glucosamine</name>
        <dbReference type="ChEBI" id="CHEBI:57705"/>
    </ligand>
</feature>
<accession>A0A1G1V1N5</accession>
<feature type="binding site" evidence="12">
    <location>
        <position position="311"/>
    </location>
    <ligand>
        <name>UDP-N-acetyl-alpha-D-glucosamine</name>
        <dbReference type="ChEBI" id="CHEBI:57705"/>
    </ligand>
</feature>